<sequence>MNRHHHDSTARRARMVGMCKAGLNVSGAARMMGVSRSTVRCWRDRWVTTGSLRDLPRSGLVVILIQMTVPVLGFDEVRESAVLNELIQTSEISVEQIISKELEEEDKDMNDREEASPSPAASLTVQQLSKALGCFTQILEIFEREAESDGRQQLFVDTVDIENEFEGFEADDVMLGATRASGAEAAGGSGVETTGGPQSNNSVEEYILACRKRFAEDDVLHERVIFYQQTKQHVDGITNAERKRIWRRSSSFEWNEADKTLYFIQAAASRRKSVPEVYKEPLELLGVDLIGGANLGGYCQTRDVSFVHRLMMNFARPMASRVSHQRIIRRRTDWRKGPTGH</sequence>
<gene>
    <name evidence="2" type="ORF">Pcinc_023959</name>
</gene>
<proteinExistence type="predicted"/>
<reference evidence="2" key="1">
    <citation type="submission" date="2023-10" db="EMBL/GenBank/DDBJ databases">
        <title>Genome assemblies of two species of porcelain crab, Petrolisthes cinctipes and Petrolisthes manimaculis (Anomura: Porcellanidae).</title>
        <authorList>
            <person name="Angst P."/>
        </authorList>
    </citation>
    <scope>NUCLEOTIDE SEQUENCE</scope>
    <source>
        <strain evidence="2">PB745_01</strain>
        <tissue evidence="2">Gill</tissue>
    </source>
</reference>
<comment type="subcellular location">
    <subcellularLocation>
        <location evidence="1">Nucleus</location>
    </subcellularLocation>
</comment>
<organism evidence="2 3">
    <name type="scientific">Petrolisthes cinctipes</name>
    <name type="common">Flat porcelain crab</name>
    <dbReference type="NCBI Taxonomy" id="88211"/>
    <lineage>
        <taxon>Eukaryota</taxon>
        <taxon>Metazoa</taxon>
        <taxon>Ecdysozoa</taxon>
        <taxon>Arthropoda</taxon>
        <taxon>Crustacea</taxon>
        <taxon>Multicrustacea</taxon>
        <taxon>Malacostraca</taxon>
        <taxon>Eumalacostraca</taxon>
        <taxon>Eucarida</taxon>
        <taxon>Decapoda</taxon>
        <taxon>Pleocyemata</taxon>
        <taxon>Anomura</taxon>
        <taxon>Galatheoidea</taxon>
        <taxon>Porcellanidae</taxon>
        <taxon>Petrolisthes</taxon>
    </lineage>
</organism>
<evidence type="ECO:0000256" key="1">
    <source>
        <dbReference type="ARBA" id="ARBA00004123"/>
    </source>
</evidence>
<dbReference type="EMBL" id="JAWQEG010002600">
    <property type="protein sequence ID" value="KAK3870847.1"/>
    <property type="molecule type" value="Genomic_DNA"/>
</dbReference>
<comment type="caution">
    <text evidence="2">The sequence shown here is derived from an EMBL/GenBank/DDBJ whole genome shotgun (WGS) entry which is preliminary data.</text>
</comment>
<dbReference type="InterPro" id="IPR009057">
    <property type="entry name" value="Homeodomain-like_sf"/>
</dbReference>
<accession>A0AAE1KEA6</accession>
<evidence type="ECO:0000313" key="2">
    <source>
        <dbReference type="EMBL" id="KAK3870847.1"/>
    </source>
</evidence>
<dbReference type="Proteomes" id="UP001286313">
    <property type="component" value="Unassembled WGS sequence"/>
</dbReference>
<dbReference type="GO" id="GO:0005634">
    <property type="term" value="C:nucleus"/>
    <property type="evidence" value="ECO:0007669"/>
    <property type="project" value="UniProtKB-SubCell"/>
</dbReference>
<dbReference type="Pfam" id="PF13384">
    <property type="entry name" value="HTH_23"/>
    <property type="match status" value="1"/>
</dbReference>
<dbReference type="AlphaFoldDB" id="A0AAE1KEA6"/>
<dbReference type="SUPFAM" id="SSF46689">
    <property type="entry name" value="Homeodomain-like"/>
    <property type="match status" value="1"/>
</dbReference>
<protein>
    <submittedName>
        <fullName evidence="2">Uncharacterized protein</fullName>
    </submittedName>
</protein>
<name>A0AAE1KEA6_PETCI</name>
<keyword evidence="3" id="KW-1185">Reference proteome</keyword>
<evidence type="ECO:0000313" key="3">
    <source>
        <dbReference type="Proteomes" id="UP001286313"/>
    </source>
</evidence>